<dbReference type="PANTHER" id="PTHR12131">
    <property type="entry name" value="ATP-DEPENDENT RNA AND DNA HELICASE"/>
    <property type="match status" value="1"/>
</dbReference>
<feature type="region of interest" description="Disordered" evidence="8">
    <location>
        <begin position="1"/>
        <end position="87"/>
    </location>
</feature>
<evidence type="ECO:0000256" key="5">
    <source>
        <dbReference type="ARBA" id="ARBA00022840"/>
    </source>
</evidence>
<dbReference type="Gene3D" id="3.40.50.300">
    <property type="entry name" value="P-loop containing nucleotide triphosphate hydrolases"/>
    <property type="match status" value="2"/>
</dbReference>
<feature type="coiled-coil region" evidence="7">
    <location>
        <begin position="804"/>
        <end position="831"/>
    </location>
</feature>
<dbReference type="FunFam" id="3.40.50.300:FF:000083">
    <property type="entry name" value="ATP-dependent RNA helicase DOB1"/>
    <property type="match status" value="1"/>
</dbReference>
<keyword evidence="5" id="KW-0067">ATP-binding</keyword>
<organism evidence="11 12">
    <name type="scientific">Euplotes crassus</name>
    <dbReference type="NCBI Taxonomy" id="5936"/>
    <lineage>
        <taxon>Eukaryota</taxon>
        <taxon>Sar</taxon>
        <taxon>Alveolata</taxon>
        <taxon>Ciliophora</taxon>
        <taxon>Intramacronucleata</taxon>
        <taxon>Spirotrichea</taxon>
        <taxon>Hypotrichia</taxon>
        <taxon>Euplotida</taxon>
        <taxon>Euplotidae</taxon>
        <taxon>Moneuplotes</taxon>
    </lineage>
</organism>
<dbReference type="Pfam" id="PF13234">
    <property type="entry name" value="MTR4_beta-barrel"/>
    <property type="match status" value="1"/>
</dbReference>
<dbReference type="SUPFAM" id="SSF52540">
    <property type="entry name" value="P-loop containing nucleoside triphosphate hydrolases"/>
    <property type="match status" value="1"/>
</dbReference>
<feature type="compositionally biased region" description="Basic and acidic residues" evidence="8">
    <location>
        <begin position="13"/>
        <end position="28"/>
    </location>
</feature>
<dbReference type="SMART" id="SM00487">
    <property type="entry name" value="DEXDc"/>
    <property type="match status" value="1"/>
</dbReference>
<dbReference type="EMBL" id="CAMPGE010021390">
    <property type="protein sequence ID" value="CAI2379541.1"/>
    <property type="molecule type" value="Genomic_DNA"/>
</dbReference>
<evidence type="ECO:0000259" key="10">
    <source>
        <dbReference type="PROSITE" id="PS51194"/>
    </source>
</evidence>
<dbReference type="FunFam" id="3.40.50.300:FF:000141">
    <property type="entry name" value="ATP-dependent RNA helicase DOB1"/>
    <property type="match status" value="1"/>
</dbReference>
<gene>
    <name evidence="11" type="ORF">ECRASSUSDP1_LOCUS20951</name>
</gene>
<dbReference type="AlphaFoldDB" id="A0AAD1XUQ5"/>
<keyword evidence="12" id="KW-1185">Reference proteome</keyword>
<evidence type="ECO:0000256" key="8">
    <source>
        <dbReference type="SAM" id="MobiDB-lite"/>
    </source>
</evidence>
<dbReference type="Gene3D" id="2.40.30.300">
    <property type="match status" value="1"/>
</dbReference>
<dbReference type="Pfam" id="PF00271">
    <property type="entry name" value="Helicase_C"/>
    <property type="match status" value="1"/>
</dbReference>
<dbReference type="PROSITE" id="PS51192">
    <property type="entry name" value="HELICASE_ATP_BIND_1"/>
    <property type="match status" value="1"/>
</dbReference>
<evidence type="ECO:0000313" key="11">
    <source>
        <dbReference type="EMBL" id="CAI2379541.1"/>
    </source>
</evidence>
<feature type="domain" description="Helicase ATP-binding" evidence="9">
    <location>
        <begin position="144"/>
        <end position="300"/>
    </location>
</feature>
<feature type="compositionally biased region" description="Basic and acidic residues" evidence="8">
    <location>
        <begin position="41"/>
        <end position="71"/>
    </location>
</feature>
<dbReference type="Gene3D" id="1.10.3380.30">
    <property type="match status" value="1"/>
</dbReference>
<protein>
    <recommendedName>
        <fullName evidence="13">Superkiller viralicidic activity 2-like 2</fullName>
    </recommendedName>
</protein>
<dbReference type="InterPro" id="IPR001650">
    <property type="entry name" value="Helicase_C-like"/>
</dbReference>
<evidence type="ECO:0000256" key="1">
    <source>
        <dbReference type="ARBA" id="ARBA00004123"/>
    </source>
</evidence>
<evidence type="ECO:0000256" key="4">
    <source>
        <dbReference type="ARBA" id="ARBA00022806"/>
    </source>
</evidence>
<dbReference type="InterPro" id="IPR050699">
    <property type="entry name" value="RNA-DNA_Helicase"/>
</dbReference>
<keyword evidence="6" id="KW-0539">Nucleus</keyword>
<keyword evidence="7" id="KW-0175">Coiled coil</keyword>
<dbReference type="InterPro" id="IPR025696">
    <property type="entry name" value="Beta-barrel_MTR4"/>
</dbReference>
<dbReference type="GO" id="GO:0005634">
    <property type="term" value="C:nucleus"/>
    <property type="evidence" value="ECO:0007669"/>
    <property type="project" value="UniProtKB-SubCell"/>
</dbReference>
<feature type="coiled-coil region" evidence="7">
    <location>
        <begin position="596"/>
        <end position="623"/>
    </location>
</feature>
<dbReference type="GO" id="GO:0000460">
    <property type="term" value="P:maturation of 5.8S rRNA"/>
    <property type="evidence" value="ECO:0007669"/>
    <property type="project" value="TreeGrafter"/>
</dbReference>
<dbReference type="InterPro" id="IPR011545">
    <property type="entry name" value="DEAD/DEAH_box_helicase_dom"/>
</dbReference>
<dbReference type="InterPro" id="IPR012961">
    <property type="entry name" value="Ski2/MTR4_C"/>
</dbReference>
<dbReference type="GO" id="GO:0016787">
    <property type="term" value="F:hydrolase activity"/>
    <property type="evidence" value="ECO:0007669"/>
    <property type="project" value="UniProtKB-KW"/>
</dbReference>
<keyword evidence="4" id="KW-0347">Helicase</keyword>
<reference evidence="11" key="1">
    <citation type="submission" date="2023-07" db="EMBL/GenBank/DDBJ databases">
        <authorList>
            <consortium name="AG Swart"/>
            <person name="Singh M."/>
            <person name="Singh A."/>
            <person name="Seah K."/>
            <person name="Emmerich C."/>
        </authorList>
    </citation>
    <scope>NUCLEOTIDE SEQUENCE</scope>
    <source>
        <strain evidence="11">DP1</strain>
    </source>
</reference>
<dbReference type="GO" id="GO:0006401">
    <property type="term" value="P:RNA catabolic process"/>
    <property type="evidence" value="ECO:0007669"/>
    <property type="project" value="InterPro"/>
</dbReference>
<evidence type="ECO:0000256" key="6">
    <source>
        <dbReference type="ARBA" id="ARBA00023242"/>
    </source>
</evidence>
<accession>A0AAD1XUQ5</accession>
<dbReference type="SMART" id="SM01142">
    <property type="entry name" value="DSHCT"/>
    <property type="match status" value="1"/>
</dbReference>
<comment type="caution">
    <text evidence="11">The sequence shown here is derived from an EMBL/GenBank/DDBJ whole genome shotgun (WGS) entry which is preliminary data.</text>
</comment>
<dbReference type="GO" id="GO:0003724">
    <property type="term" value="F:RNA helicase activity"/>
    <property type="evidence" value="ECO:0007669"/>
    <property type="project" value="InterPro"/>
</dbReference>
<name>A0AAD1XUQ5_EUPCR</name>
<feature type="domain" description="Helicase C-terminal" evidence="10">
    <location>
        <begin position="371"/>
        <end position="569"/>
    </location>
</feature>
<dbReference type="PIRSF" id="PIRSF005198">
    <property type="entry name" value="Antiviral_helicase_SKI2"/>
    <property type="match status" value="1"/>
</dbReference>
<evidence type="ECO:0000313" key="12">
    <source>
        <dbReference type="Proteomes" id="UP001295684"/>
    </source>
</evidence>
<dbReference type="PANTHER" id="PTHR12131:SF7">
    <property type="entry name" value="EXOSOME RNA HELICASE MTR4"/>
    <property type="match status" value="1"/>
</dbReference>
<evidence type="ECO:0000256" key="3">
    <source>
        <dbReference type="ARBA" id="ARBA00022801"/>
    </source>
</evidence>
<dbReference type="SMART" id="SM00490">
    <property type="entry name" value="HELICc"/>
    <property type="match status" value="1"/>
</dbReference>
<evidence type="ECO:0000259" key="9">
    <source>
        <dbReference type="PROSITE" id="PS51192"/>
    </source>
</evidence>
<dbReference type="Proteomes" id="UP001295684">
    <property type="component" value="Unassembled WGS sequence"/>
</dbReference>
<dbReference type="GO" id="GO:0003723">
    <property type="term" value="F:RNA binding"/>
    <property type="evidence" value="ECO:0007669"/>
    <property type="project" value="InterPro"/>
</dbReference>
<sequence>MDISAFDNFCAEKPCKPDQELPEKEKTIETAGAGPNSESEGCDKMSISHDGSQDDKNDTEKPPSEDSKDAEMDSEENSEVEVQYDLKPCSGYNPDELDVISKVYDNCIHEQICPKGFKNREIDPDKPRSKEYKFTLDNFQEEAVKSIERQESVLVAAHTSAGKTAIAEYAIASALKNNQRVIYTSPIKALSNQKFRDLQEEFEDVGLMTGDATQNESAGCIVMTTEILRSMLYRGSEITKEMTWVIFDEVHYMRDRERGVVWEETIILLPSTVKYVFLSATIPNAREFAEWICTIKKQPCNVVYTDFRPVPLEHYIHPSGGSNLHLVVDREGVFREESFQNAVSKMDADNDLEKMFEAKGKKIKRTTEQQELRSVLNFIVSRNYEPCIVFAFSKVDCENHSRIVSKCEYTTKEEKENIEKIFNAAVESLAEEDQDLPQIKGLLPLLAKGIGVHHGGLLPLAKEIVEILFQEGLIKVLFTTETFSMGINMPARTVVFTSIEKYDGEQYRWLSGGEYIQMSGRAGRRGLDSKGVCILMANKKMEPHVAKSILKGKANPLYSSFHLKYNMLLNLMKLQDYKPEFLIKRSFKQFQNDKGTPQAKERLSELEKEIKGIKIKKHEEIQEYFDIKKQIASFMDASREIYQKEEHVIAFLVPGRLIHLKDTKNNIDWGWGIVVNFTRRRISVKSILKPDGSGSMKKEGIVDIDENKPVLIIDVLIYVQKRMEGNEIRPGDLKKKNGMLGIVPVMLPCVYDLSKVQMKVVNDLNDRNNVKRMEKFYFELMKRFDWCPPSLDPIKEMMIDDPKFSEYLDKIEVLEDSLNQMESVNEEEIQKFLRKEQLKKEYNELSKKALNIGAMVNVEDLTKMRRVLRRLDYIREDEVLKVKGNVASEISASDEIILTELLVNGNLHNLEPECIAAICSCLVFDESKNNHVEPKHPILAEAYGRLSAIIKKVAAVMVECKIDIDEEEYINSFKPDLVDITYKWCKGKKFEEICNMTDAYEGSIIRCFRRLEELLKQLTLVSKMELANPELYEKLEAASDKLKKGIVFASSLYL</sequence>
<dbReference type="InterPro" id="IPR014001">
    <property type="entry name" value="Helicase_ATP-bd"/>
</dbReference>
<dbReference type="InterPro" id="IPR048392">
    <property type="entry name" value="MTR4-like_stalk"/>
</dbReference>
<comment type="subcellular location">
    <subcellularLocation>
        <location evidence="1">Nucleus</location>
    </subcellularLocation>
</comment>
<dbReference type="GO" id="GO:0005524">
    <property type="term" value="F:ATP binding"/>
    <property type="evidence" value="ECO:0007669"/>
    <property type="project" value="UniProtKB-KW"/>
</dbReference>
<evidence type="ECO:0000256" key="2">
    <source>
        <dbReference type="ARBA" id="ARBA00022741"/>
    </source>
</evidence>
<evidence type="ECO:0000256" key="7">
    <source>
        <dbReference type="SAM" id="Coils"/>
    </source>
</evidence>
<dbReference type="Pfam" id="PF21408">
    <property type="entry name" value="MTR4-like_stalk"/>
    <property type="match status" value="1"/>
</dbReference>
<dbReference type="InterPro" id="IPR027417">
    <property type="entry name" value="P-loop_NTPase"/>
</dbReference>
<dbReference type="Pfam" id="PF08148">
    <property type="entry name" value="DSHCT"/>
    <property type="match status" value="1"/>
</dbReference>
<dbReference type="PROSITE" id="PS51194">
    <property type="entry name" value="HELICASE_CTER"/>
    <property type="match status" value="1"/>
</dbReference>
<keyword evidence="3" id="KW-0378">Hydrolase</keyword>
<evidence type="ECO:0008006" key="13">
    <source>
        <dbReference type="Google" id="ProtNLM"/>
    </source>
</evidence>
<proteinExistence type="predicted"/>
<keyword evidence="2" id="KW-0547">Nucleotide-binding</keyword>
<dbReference type="CDD" id="cd18795">
    <property type="entry name" value="SF2_C_Ski2"/>
    <property type="match status" value="1"/>
</dbReference>
<dbReference type="Pfam" id="PF00270">
    <property type="entry name" value="DEAD"/>
    <property type="match status" value="1"/>
</dbReference>
<dbReference type="InterPro" id="IPR016438">
    <property type="entry name" value="SKI2-like"/>
</dbReference>